<keyword evidence="3" id="KW-1185">Reference proteome</keyword>
<dbReference type="Proteomes" id="UP000039046">
    <property type="component" value="Unassembled WGS sequence"/>
</dbReference>
<feature type="region of interest" description="Disordered" evidence="1">
    <location>
        <begin position="1"/>
        <end position="52"/>
    </location>
</feature>
<evidence type="ECO:0000256" key="1">
    <source>
        <dbReference type="SAM" id="MobiDB-lite"/>
    </source>
</evidence>
<dbReference type="AlphaFoldDB" id="A0A0A1TBN5"/>
<protein>
    <submittedName>
        <fullName evidence="2">Uncharacterized protein</fullName>
    </submittedName>
</protein>
<reference evidence="2 3" key="1">
    <citation type="journal article" date="2015" name="Genome Announc.">
        <title>Draft Genome Sequence and Gene Annotation of the Entomopathogenic Fungus Verticillium hemipterigenum.</title>
        <authorList>
            <person name="Horn F."/>
            <person name="Habel A."/>
            <person name="Scharf D.H."/>
            <person name="Dworschak J."/>
            <person name="Brakhage A.A."/>
            <person name="Guthke R."/>
            <person name="Hertweck C."/>
            <person name="Linde J."/>
        </authorList>
    </citation>
    <scope>NUCLEOTIDE SEQUENCE [LARGE SCALE GENOMIC DNA]</scope>
</reference>
<proteinExistence type="predicted"/>
<gene>
    <name evidence="2" type="ORF">VHEMI03599</name>
</gene>
<name>A0A0A1TBN5_9HYPO</name>
<sequence length="205" mass="23447">MCFFSCGKSPSRYHPLPSEDTLVSARRPSQPHSPSTRSPIPPSANMGSSSMAPNQAGAASYFSVQHERLILELLPFKDSAKFHEWIQGDMVRGSWAEFHRDFLVKFPSDHVEPDKNKTADAVKSAISSRSHKFLAYHPDKKNWTREDHHIRFIVTTIQDNMLTGLWSESDWKKRNFEIARAVYEVLFFLKASYFAADQQPPGYTQ</sequence>
<organism evidence="2 3">
    <name type="scientific">[Torrubiella] hemipterigena</name>
    <dbReference type="NCBI Taxonomy" id="1531966"/>
    <lineage>
        <taxon>Eukaryota</taxon>
        <taxon>Fungi</taxon>
        <taxon>Dikarya</taxon>
        <taxon>Ascomycota</taxon>
        <taxon>Pezizomycotina</taxon>
        <taxon>Sordariomycetes</taxon>
        <taxon>Hypocreomycetidae</taxon>
        <taxon>Hypocreales</taxon>
        <taxon>Clavicipitaceae</taxon>
        <taxon>Clavicipitaceae incertae sedis</taxon>
        <taxon>'Torrubiella' clade</taxon>
    </lineage>
</organism>
<evidence type="ECO:0000313" key="3">
    <source>
        <dbReference type="Proteomes" id="UP000039046"/>
    </source>
</evidence>
<dbReference type="OrthoDB" id="4684492at2759"/>
<dbReference type="HOGENOM" id="CLU_099922_0_0_1"/>
<dbReference type="EMBL" id="CDHN01000002">
    <property type="protein sequence ID" value="CEJ84865.1"/>
    <property type="molecule type" value="Genomic_DNA"/>
</dbReference>
<accession>A0A0A1TBN5</accession>
<evidence type="ECO:0000313" key="2">
    <source>
        <dbReference type="EMBL" id="CEJ84865.1"/>
    </source>
</evidence>